<dbReference type="GO" id="GO:0000271">
    <property type="term" value="P:polysaccharide biosynthetic process"/>
    <property type="evidence" value="ECO:0007669"/>
    <property type="project" value="InterPro"/>
</dbReference>
<organism evidence="2 3">
    <name type="scientific">Gracilibacillus dipsosauri</name>
    <dbReference type="NCBI Taxonomy" id="178340"/>
    <lineage>
        <taxon>Bacteria</taxon>
        <taxon>Bacillati</taxon>
        <taxon>Bacillota</taxon>
        <taxon>Bacilli</taxon>
        <taxon>Bacillales</taxon>
        <taxon>Bacillaceae</taxon>
        <taxon>Gracilibacillus</taxon>
    </lineage>
</organism>
<evidence type="ECO:0000256" key="1">
    <source>
        <dbReference type="SAM" id="MobiDB-lite"/>
    </source>
</evidence>
<keyword evidence="3" id="KW-1185">Reference proteome</keyword>
<name>A0A317KYS7_9BACI</name>
<dbReference type="AlphaFoldDB" id="A0A317KYS7"/>
<proteinExistence type="predicted"/>
<feature type="region of interest" description="Disordered" evidence="1">
    <location>
        <begin position="123"/>
        <end position="142"/>
    </location>
</feature>
<dbReference type="Pfam" id="PF05159">
    <property type="entry name" value="Capsule_synth"/>
    <property type="match status" value="1"/>
</dbReference>
<gene>
    <name evidence="2" type="ORF">DLJ74_07195</name>
</gene>
<dbReference type="GO" id="GO:0015774">
    <property type="term" value="P:polysaccharide transport"/>
    <property type="evidence" value="ECO:0007669"/>
    <property type="project" value="InterPro"/>
</dbReference>
<dbReference type="OrthoDB" id="2622399at2"/>
<reference evidence="2 3" key="1">
    <citation type="submission" date="2018-05" db="EMBL/GenBank/DDBJ databases">
        <title>Genomic analysis of Gracilibacillus dipsosauri DD1 reveals novel features of a salt-tolerant amylase.</title>
        <authorList>
            <person name="Deutch C.E."/>
            <person name="Yang S."/>
        </authorList>
    </citation>
    <scope>NUCLEOTIDE SEQUENCE [LARGE SCALE GENOMIC DNA]</scope>
    <source>
        <strain evidence="2 3">DD1</strain>
    </source>
</reference>
<dbReference type="RefSeq" id="WP_109983958.1">
    <property type="nucleotide sequence ID" value="NZ_QGTD01000008.1"/>
</dbReference>
<evidence type="ECO:0000313" key="3">
    <source>
        <dbReference type="Proteomes" id="UP000245624"/>
    </source>
</evidence>
<dbReference type="Gene3D" id="3.40.50.12580">
    <property type="match status" value="1"/>
</dbReference>
<sequence length="509" mass="58527">MDSFLQNYWSVYLDYLQDFESLEYLGFSLPFLCHLPSYLLPKPSLLTQIEKMDRKHLRNHVQNQKEIQTVFNQFVATHTKPKRRVENGKVVLHVDKLLRFPPSTMQSHFDRKKTILLINSNGPKQKQVKPSLKTQSPRTYRAKTEGKAIPLTNTVRVSKSKLKGKSRSNYRVTQNMLTYYLQNYTGEVESAIKEAQQKARQILAGFKNHPIYSDPAFQKWLLNNILVVIRQISAAVGFLKRVPVSCLVVSTTHSYVSRILSIVAAEKGIPSICMQHGIISSELGYIPKIATVDAVYGNYEKEFYLNLGAPKGSVEVIGHPRFDERFNTKVVRRATFDKKLGLNPRRKNVMIALRGEDDINRWRILIKKIDRKLKVNILIKNYPSKQPHILTKEFRHVYSTGSYGLYDIFPNVDAVVTYSSTVGLEAMLHGKPVFVLNKSFRGFTGYYHLLDQLEQTSPGVLANIIIKYFSDAKFRHYTDKIRKSFLSKAYSIQSSSGERLKTLIKRLTK</sequence>
<evidence type="ECO:0008006" key="4">
    <source>
        <dbReference type="Google" id="ProtNLM"/>
    </source>
</evidence>
<dbReference type="EMBL" id="QGTD01000008">
    <property type="protein sequence ID" value="PWU68234.1"/>
    <property type="molecule type" value="Genomic_DNA"/>
</dbReference>
<protein>
    <recommendedName>
        <fullName evidence="4">Lipid-A-disaccharide synthase</fullName>
    </recommendedName>
</protein>
<dbReference type="InterPro" id="IPR043148">
    <property type="entry name" value="TagF_C"/>
</dbReference>
<evidence type="ECO:0000313" key="2">
    <source>
        <dbReference type="EMBL" id="PWU68234.1"/>
    </source>
</evidence>
<dbReference type="InterPro" id="IPR007833">
    <property type="entry name" value="Capsule_polysaccharide_synth"/>
</dbReference>
<accession>A0A317KYS7</accession>
<dbReference type="Proteomes" id="UP000245624">
    <property type="component" value="Unassembled WGS sequence"/>
</dbReference>
<comment type="caution">
    <text evidence="2">The sequence shown here is derived from an EMBL/GenBank/DDBJ whole genome shotgun (WGS) entry which is preliminary data.</text>
</comment>
<dbReference type="SUPFAM" id="SSF53756">
    <property type="entry name" value="UDP-Glycosyltransferase/glycogen phosphorylase"/>
    <property type="match status" value="1"/>
</dbReference>